<proteinExistence type="predicted"/>
<accession>A0AAV1DX15</accession>
<gene>
    <name evidence="1" type="ORF">OLC1_LOCUS19456</name>
</gene>
<protein>
    <submittedName>
        <fullName evidence="1">OLC1v1012634C1</fullName>
    </submittedName>
</protein>
<evidence type="ECO:0000313" key="2">
    <source>
        <dbReference type="Proteomes" id="UP001161247"/>
    </source>
</evidence>
<evidence type="ECO:0000313" key="1">
    <source>
        <dbReference type="EMBL" id="CAI9112219.1"/>
    </source>
</evidence>
<name>A0AAV1DX15_OLDCO</name>
<dbReference type="EMBL" id="OX459124">
    <property type="protein sequence ID" value="CAI9112219.1"/>
    <property type="molecule type" value="Genomic_DNA"/>
</dbReference>
<keyword evidence="2" id="KW-1185">Reference proteome</keyword>
<organism evidence="1 2">
    <name type="scientific">Oldenlandia corymbosa var. corymbosa</name>
    <dbReference type="NCBI Taxonomy" id="529605"/>
    <lineage>
        <taxon>Eukaryota</taxon>
        <taxon>Viridiplantae</taxon>
        <taxon>Streptophyta</taxon>
        <taxon>Embryophyta</taxon>
        <taxon>Tracheophyta</taxon>
        <taxon>Spermatophyta</taxon>
        <taxon>Magnoliopsida</taxon>
        <taxon>eudicotyledons</taxon>
        <taxon>Gunneridae</taxon>
        <taxon>Pentapetalae</taxon>
        <taxon>asterids</taxon>
        <taxon>lamiids</taxon>
        <taxon>Gentianales</taxon>
        <taxon>Rubiaceae</taxon>
        <taxon>Rubioideae</taxon>
        <taxon>Spermacoceae</taxon>
        <taxon>Hedyotis-Oldenlandia complex</taxon>
        <taxon>Oldenlandia</taxon>
    </lineage>
</organism>
<sequence>MVLLAREPILKLIEEVLELNRRDVVKEKLVPLKGNSDEKGAQEVWDDKKNWMSSVQLWSVPVQFENTPDAARIPDSKFLPQAGYKGKEAGKRDRTNPFVDEKSNKKGAINVVVKEELVMDGNLSQQLKSGALLGNYCWRVISLL</sequence>
<dbReference type="Proteomes" id="UP001161247">
    <property type="component" value="Chromosome 7"/>
</dbReference>
<reference evidence="1" key="1">
    <citation type="submission" date="2023-03" db="EMBL/GenBank/DDBJ databases">
        <authorList>
            <person name="Julca I."/>
        </authorList>
    </citation>
    <scope>NUCLEOTIDE SEQUENCE</scope>
</reference>
<dbReference type="AlphaFoldDB" id="A0AAV1DX15"/>